<dbReference type="InterPro" id="IPR032563">
    <property type="entry name" value="DAMP1_SANT-like"/>
</dbReference>
<dbReference type="FunFam" id="1.10.10.60:FF:000087">
    <property type="entry name" value="DNA methyltransferase 1-associated protein 1"/>
    <property type="match status" value="1"/>
</dbReference>
<dbReference type="Proteomes" id="UP001175271">
    <property type="component" value="Unassembled WGS sequence"/>
</dbReference>
<evidence type="ECO:0000256" key="4">
    <source>
        <dbReference type="ARBA" id="ARBA00023163"/>
    </source>
</evidence>
<evidence type="ECO:0000256" key="3">
    <source>
        <dbReference type="ARBA" id="ARBA00023015"/>
    </source>
</evidence>
<protein>
    <recommendedName>
        <fullName evidence="6">DNA methyltransferase 1-associated protein 1</fullName>
    </recommendedName>
</protein>
<feature type="region of interest" description="Disordered" evidence="8">
    <location>
        <begin position="332"/>
        <end position="354"/>
    </location>
</feature>
<dbReference type="AlphaFoldDB" id="A0AA39ILQ4"/>
<dbReference type="GO" id="GO:0000122">
    <property type="term" value="P:negative regulation of transcription by RNA polymerase II"/>
    <property type="evidence" value="ECO:0007669"/>
    <property type="project" value="TreeGrafter"/>
</dbReference>
<keyword evidence="3" id="KW-0805">Transcription regulation</keyword>
<reference evidence="10" key="1">
    <citation type="submission" date="2023-06" db="EMBL/GenBank/DDBJ databases">
        <title>Genomic analysis of the entomopathogenic nematode Steinernema hermaphroditum.</title>
        <authorList>
            <person name="Schwarz E.M."/>
            <person name="Heppert J.K."/>
            <person name="Baniya A."/>
            <person name="Schwartz H.T."/>
            <person name="Tan C.-H."/>
            <person name="Antoshechkin I."/>
            <person name="Sternberg P.W."/>
            <person name="Goodrich-Blair H."/>
            <person name="Dillman A.R."/>
        </authorList>
    </citation>
    <scope>NUCLEOTIDE SEQUENCE</scope>
    <source>
        <strain evidence="10">PS9179</strain>
        <tissue evidence="10">Whole animal</tissue>
    </source>
</reference>
<dbReference type="PANTHER" id="PTHR12855">
    <property type="entry name" value="DNA METHYLTRANSFERASE 1-ASSOCIATED PROTEIN 1 FAMILY MEMBER"/>
    <property type="match status" value="1"/>
</dbReference>
<comment type="subcellular location">
    <subcellularLocation>
        <location evidence="1">Nucleus</location>
    </subcellularLocation>
</comment>
<feature type="compositionally biased region" description="Low complexity" evidence="8">
    <location>
        <begin position="332"/>
        <end position="345"/>
    </location>
</feature>
<dbReference type="GO" id="GO:0035267">
    <property type="term" value="C:NuA4 histone acetyltransferase complex"/>
    <property type="evidence" value="ECO:0007669"/>
    <property type="project" value="InterPro"/>
</dbReference>
<evidence type="ECO:0000256" key="7">
    <source>
        <dbReference type="SAM" id="Coils"/>
    </source>
</evidence>
<evidence type="ECO:0000256" key="6">
    <source>
        <dbReference type="ARBA" id="ARBA00067416"/>
    </source>
</evidence>
<dbReference type="Pfam" id="PF16282">
    <property type="entry name" value="SANT_DAMP1_like"/>
    <property type="match status" value="1"/>
</dbReference>
<dbReference type="PANTHER" id="PTHR12855:SF10">
    <property type="entry name" value="DNA METHYLTRANSFERASE 1-ASSOCIATED PROTEIN 1"/>
    <property type="match status" value="1"/>
</dbReference>
<evidence type="ECO:0000256" key="8">
    <source>
        <dbReference type="SAM" id="MobiDB-lite"/>
    </source>
</evidence>
<keyword evidence="11" id="KW-1185">Reference proteome</keyword>
<proteinExistence type="predicted"/>
<evidence type="ECO:0000256" key="2">
    <source>
        <dbReference type="ARBA" id="ARBA00022853"/>
    </source>
</evidence>
<keyword evidence="4" id="KW-0804">Transcription</keyword>
<feature type="region of interest" description="Disordered" evidence="8">
    <location>
        <begin position="512"/>
        <end position="539"/>
    </location>
</feature>
<comment type="caution">
    <text evidence="10">The sequence shown here is derived from an EMBL/GenBank/DDBJ whole genome shotgun (WGS) entry which is preliminary data.</text>
</comment>
<dbReference type="Gene3D" id="1.10.10.60">
    <property type="entry name" value="Homeodomain-like"/>
    <property type="match status" value="1"/>
</dbReference>
<dbReference type="InterPro" id="IPR008468">
    <property type="entry name" value="DMAP1"/>
</dbReference>
<dbReference type="InterPro" id="IPR001005">
    <property type="entry name" value="SANT/Myb"/>
</dbReference>
<dbReference type="InterPro" id="IPR027109">
    <property type="entry name" value="Swc4/Dmap1"/>
</dbReference>
<organism evidence="10 11">
    <name type="scientific">Steinernema hermaphroditum</name>
    <dbReference type="NCBI Taxonomy" id="289476"/>
    <lineage>
        <taxon>Eukaryota</taxon>
        <taxon>Metazoa</taxon>
        <taxon>Ecdysozoa</taxon>
        <taxon>Nematoda</taxon>
        <taxon>Chromadorea</taxon>
        <taxon>Rhabditida</taxon>
        <taxon>Tylenchina</taxon>
        <taxon>Panagrolaimomorpha</taxon>
        <taxon>Strongyloidoidea</taxon>
        <taxon>Steinernematidae</taxon>
        <taxon>Steinernema</taxon>
    </lineage>
</organism>
<sequence length="539" mass="61882">MRSACDDRSPWWSIHNGQAIQNISSNRNDRRRSAGFGNVSRRGVNFAESFSEMNSSDMKDILGRGGSSGSPDTSLLKLTAVDKKKSGARKPMEEKIKRPEGMHRELYNLLVQQNKGKQLSSMMPISKGYRNSKIQLGMRPVRKWIYTEFEHEGREDGLRLKHWMRVDKIDEKPYIFAKYNKKIKVPEYSDSEYEKNLANSSWTKAETDHLFELCRRFDLRWPIITDRWDRTSFPNESRTMEDLKERYYWVVNELNSVRETGADKMCYDVMNEKNRKEQLIKQWNRTKEEIEEEEQLVAEMKKIEARKREREKMAQDLQKLINNSMTERAPLSPALSSAALSPAPSTVMKKKTIRSNKTSSLANLSTLSQSPLIAPSETAQQLRFSEFKSSGAHLRSHEMKLPTNVGQRKIKTLDQVVQGLKIDMPHATEDFVAAYNDFRSNVIMLQELKTALQNAEYELESLKSQASANGGPVIEIEPRIRISNESMCDDPSIHNDCGPSSKRTIARLIDLGNGAPQGSRKRKAPATPMSQELKRSRRN</sequence>
<keyword evidence="5" id="KW-0539">Nucleus</keyword>
<feature type="domain" description="Myb-like" evidence="9">
    <location>
        <begin position="194"/>
        <end position="251"/>
    </location>
</feature>
<keyword evidence="2" id="KW-0156">Chromatin regulator</keyword>
<dbReference type="EMBL" id="JAUCMV010000001">
    <property type="protein sequence ID" value="KAK0425714.1"/>
    <property type="molecule type" value="Genomic_DNA"/>
</dbReference>
<evidence type="ECO:0000259" key="9">
    <source>
        <dbReference type="PROSITE" id="PS50090"/>
    </source>
</evidence>
<dbReference type="GO" id="GO:0000812">
    <property type="term" value="C:Swr1 complex"/>
    <property type="evidence" value="ECO:0007669"/>
    <property type="project" value="TreeGrafter"/>
</dbReference>
<evidence type="ECO:0000256" key="5">
    <source>
        <dbReference type="ARBA" id="ARBA00023242"/>
    </source>
</evidence>
<dbReference type="GO" id="GO:0006338">
    <property type="term" value="P:chromatin remodeling"/>
    <property type="evidence" value="ECO:0007669"/>
    <property type="project" value="InterPro"/>
</dbReference>
<feature type="coiled-coil region" evidence="7">
    <location>
        <begin position="269"/>
        <end position="323"/>
    </location>
</feature>
<gene>
    <name evidence="10" type="ORF">QR680_009335</name>
</gene>
<dbReference type="Pfam" id="PF05499">
    <property type="entry name" value="DMAP1"/>
    <property type="match status" value="1"/>
</dbReference>
<accession>A0AA39ILQ4</accession>
<evidence type="ECO:0000313" key="10">
    <source>
        <dbReference type="EMBL" id="KAK0425714.1"/>
    </source>
</evidence>
<name>A0AA39ILQ4_9BILA</name>
<dbReference type="GO" id="GO:0003714">
    <property type="term" value="F:transcription corepressor activity"/>
    <property type="evidence" value="ECO:0007669"/>
    <property type="project" value="TreeGrafter"/>
</dbReference>
<dbReference type="GO" id="GO:0006281">
    <property type="term" value="P:DNA repair"/>
    <property type="evidence" value="ECO:0007669"/>
    <property type="project" value="InterPro"/>
</dbReference>
<keyword evidence="7" id="KW-0175">Coiled coil</keyword>
<evidence type="ECO:0000313" key="11">
    <source>
        <dbReference type="Proteomes" id="UP001175271"/>
    </source>
</evidence>
<dbReference type="PROSITE" id="PS50090">
    <property type="entry name" value="MYB_LIKE"/>
    <property type="match status" value="1"/>
</dbReference>
<evidence type="ECO:0000256" key="1">
    <source>
        <dbReference type="ARBA" id="ARBA00004123"/>
    </source>
</evidence>